<dbReference type="STRING" id="225345.CLCHR_14880"/>
<reference evidence="1 2" key="1">
    <citation type="submission" date="2017-03" db="EMBL/GenBank/DDBJ databases">
        <title>Genome sequence of Clostridium chromiireducens DSM 23318.</title>
        <authorList>
            <person name="Poehlein A."/>
            <person name="Daniel R."/>
        </authorList>
    </citation>
    <scope>NUCLEOTIDE SEQUENCE [LARGE SCALE GENOMIC DNA]</scope>
    <source>
        <strain evidence="1 2">DSM 23318</strain>
    </source>
</reference>
<organism evidence="1 2">
    <name type="scientific">Clostridium chromiireducens</name>
    <dbReference type="NCBI Taxonomy" id="225345"/>
    <lineage>
        <taxon>Bacteria</taxon>
        <taxon>Bacillati</taxon>
        <taxon>Bacillota</taxon>
        <taxon>Clostridia</taxon>
        <taxon>Eubacteriales</taxon>
        <taxon>Clostridiaceae</taxon>
        <taxon>Clostridium</taxon>
    </lineage>
</organism>
<proteinExistence type="predicted"/>
<dbReference type="Proteomes" id="UP000191056">
    <property type="component" value="Unassembled WGS sequence"/>
</dbReference>
<evidence type="ECO:0000313" key="2">
    <source>
        <dbReference type="Proteomes" id="UP000191056"/>
    </source>
</evidence>
<name>A0A1V4IUU9_9CLOT</name>
<sequence>MATNISSSLTSYSSITQKSAKFNFPVNFPLKFTIESSNISYNETSNIISNTTVSGSLLLITPIKSTFISNSNISGSIKNNSNLASNGLIDSVDIDSNLINTVAINSNIEGDSLISVSVSERQLISPAVISPTSNITGIPTSMFKLITNIIANTSIAILSSNYIELESTVNSNTSINGNLINLIDCDLLQVSEIEILKELEFPLTFPFNFLNGLHNDINLSSDDISSNSSIINNRITNLIIANLKGNSVISGEITCNYAISNSLRSVSNVSANLIQSAILKSYAISSDFNIEDSEIIEKLELLGRVAVNSNINGSIRNSLVENADFNSLVTIQGDTWNVIESIVESETFINFNELLEFPLEFPFNFEKGIKNIASISSSDLINSIVHGNIRSLIESEVEALTIIHGQISSVISIVSSMNVSFGINDVITDTTQLSGSIISAASINGNISINNKLVGTVFENSSISGAIKSNLLLKGNIVSNSNFNAVVSYLYFIAFEVKFIINLKDISEFKKSNTFSYKFIDHKENVFLNNITEKTLISDIRESELLNTNEKLSIKSFSYYKDVTIQNIYEKVTFTKNITSLKQLVINKEISKFTNEIKIIKF</sequence>
<evidence type="ECO:0000313" key="1">
    <source>
        <dbReference type="EMBL" id="OPJ63673.1"/>
    </source>
</evidence>
<dbReference type="AlphaFoldDB" id="A0A1V4IUU9"/>
<protein>
    <submittedName>
        <fullName evidence="1">Uncharacterized protein</fullName>
    </submittedName>
</protein>
<accession>A0A1V4IUU9</accession>
<dbReference type="RefSeq" id="WP_079439061.1">
    <property type="nucleotide sequence ID" value="NZ_MZGT01000016.1"/>
</dbReference>
<keyword evidence="2" id="KW-1185">Reference proteome</keyword>
<gene>
    <name evidence="1" type="ORF">CLCHR_14880</name>
</gene>
<dbReference type="EMBL" id="MZGT01000016">
    <property type="protein sequence ID" value="OPJ63673.1"/>
    <property type="molecule type" value="Genomic_DNA"/>
</dbReference>
<comment type="caution">
    <text evidence="1">The sequence shown here is derived from an EMBL/GenBank/DDBJ whole genome shotgun (WGS) entry which is preliminary data.</text>
</comment>